<feature type="active site" description="Proton acceptor" evidence="4">
    <location>
        <position position="289"/>
    </location>
</feature>
<dbReference type="Gene3D" id="3.40.50.150">
    <property type="entry name" value="Vaccinia Virus protein VP39"/>
    <property type="match status" value="1"/>
</dbReference>
<dbReference type="HOGENOM" id="CLU_005533_12_0_6"/>
<dbReference type="GO" id="GO:0032259">
    <property type="term" value="P:methylation"/>
    <property type="evidence" value="ECO:0007669"/>
    <property type="project" value="UniProtKB-KW"/>
</dbReference>
<keyword evidence="2 7" id="KW-0808">Transferase</keyword>
<dbReference type="EMBL" id="DS999411">
    <property type="protein sequence ID" value="EED34943.1"/>
    <property type="molecule type" value="Genomic_DNA"/>
</dbReference>
<keyword evidence="1 7" id="KW-0489">Methyltransferase</keyword>
<proteinExistence type="predicted"/>
<sequence length="382" mass="42688">MSPQSLYEVEPTRRDSLFLIDQIYAWRDRLLASPRFQRAASRLPVMRWIARRKARELHDMTAGFIYSQVLYCCVELRLFDALKPGPMTLEQIATHIGLPEEGTLRLLRSAAALKLLRLTRDHRWGLGERGASMLGNPGVGAMVSHHLRLYQDLADPIALFRGRRETQLSGFWPYARDESSQPSEDAARYSALMAQSQDLIADHVLDACSMKRTRVLMDIGGGTGRFLAAAKSRWPHLETLLFDLPAVVELPAEPSEAPTSAVSRRIGGNMFSDTLPTGADTISLIRILHDHDDEPVKGLLRAVHQALPEDGGRLIIGEPMAGTPGAEPIGDTYFGVYLWAMGSGRPRTSEEIIHFLQEAGFRRCREKRSNMPILTRVIVAEK</sequence>
<dbReference type="STRING" id="565045.NOR51B_883"/>
<dbReference type="InterPro" id="IPR036390">
    <property type="entry name" value="WH_DNA-bd_sf"/>
</dbReference>
<dbReference type="GO" id="GO:0008171">
    <property type="term" value="F:O-methyltransferase activity"/>
    <property type="evidence" value="ECO:0007669"/>
    <property type="project" value="InterPro"/>
</dbReference>
<dbReference type="InterPro" id="IPR001077">
    <property type="entry name" value="COMT_C"/>
</dbReference>
<evidence type="ECO:0000256" key="3">
    <source>
        <dbReference type="ARBA" id="ARBA00022691"/>
    </source>
</evidence>
<dbReference type="PROSITE" id="PS51683">
    <property type="entry name" value="SAM_OMT_II"/>
    <property type="match status" value="1"/>
</dbReference>
<feature type="domain" description="O-methyltransferase dimerisation" evidence="6">
    <location>
        <begin position="60"/>
        <end position="123"/>
    </location>
</feature>
<dbReference type="Pfam" id="PF08100">
    <property type="entry name" value="Dimerisation"/>
    <property type="match status" value="1"/>
</dbReference>
<evidence type="ECO:0000256" key="1">
    <source>
        <dbReference type="ARBA" id="ARBA00022603"/>
    </source>
</evidence>
<dbReference type="SUPFAM" id="SSF46785">
    <property type="entry name" value="Winged helix' DNA-binding domain"/>
    <property type="match status" value="1"/>
</dbReference>
<dbReference type="InterPro" id="IPR016461">
    <property type="entry name" value="COMT-like"/>
</dbReference>
<reference evidence="8" key="1">
    <citation type="journal article" date="2013" name="BMC Microbiol.">
        <title>Taxonomy and evolution of bacteriochlorophyll a-containing members of the OM60/NOR5 clade of marine gammaproteobacteria: description of Luminiphilus syltensis gen. nov., sp. nov., reclassification of Haliea rubra as Pseudohaliea rubra gen. nov., comb. nov., and emendation of Chromatocurvus halotolerans.</title>
        <authorList>
            <person name="Spring S."/>
            <person name="Riedel T."/>
            <person name="Sproer C."/>
            <person name="Yan S."/>
            <person name="Harder J."/>
            <person name="Fuchs B.M."/>
        </authorList>
    </citation>
    <scope>NUCLEOTIDE SEQUENCE [LARGE SCALE GENOMIC DNA]</scope>
    <source>
        <strain evidence="8">NOR51-B</strain>
    </source>
</reference>
<dbReference type="AlphaFoldDB" id="B8KT20"/>
<dbReference type="Gene3D" id="1.10.10.10">
    <property type="entry name" value="Winged helix-like DNA-binding domain superfamily/Winged helix DNA-binding domain"/>
    <property type="match status" value="1"/>
</dbReference>
<gene>
    <name evidence="7" type="primary">crtF</name>
    <name evidence="7" type="ORF">NOR51B_883</name>
</gene>
<evidence type="ECO:0000313" key="7">
    <source>
        <dbReference type="EMBL" id="EED34943.1"/>
    </source>
</evidence>
<feature type="domain" description="O-methyltransferase C-terminal" evidence="5">
    <location>
        <begin position="181"/>
        <end position="362"/>
    </location>
</feature>
<keyword evidence="3" id="KW-0949">S-adenosyl-L-methionine</keyword>
<name>B8KT20_9GAMM</name>
<dbReference type="Pfam" id="PF00891">
    <property type="entry name" value="Methyltransf_2"/>
    <property type="match status" value="1"/>
</dbReference>
<dbReference type="RefSeq" id="WP_009019690.1">
    <property type="nucleotide sequence ID" value="NZ_DS999411.1"/>
</dbReference>
<protein>
    <submittedName>
        <fullName evidence="7">Hydroxyneurosporene methyltransferase</fullName>
    </submittedName>
</protein>
<evidence type="ECO:0000259" key="5">
    <source>
        <dbReference type="Pfam" id="PF00891"/>
    </source>
</evidence>
<dbReference type="InterPro" id="IPR029063">
    <property type="entry name" value="SAM-dependent_MTases_sf"/>
</dbReference>
<evidence type="ECO:0000259" key="6">
    <source>
        <dbReference type="Pfam" id="PF08100"/>
    </source>
</evidence>
<dbReference type="InterPro" id="IPR036388">
    <property type="entry name" value="WH-like_DNA-bd_sf"/>
</dbReference>
<evidence type="ECO:0000256" key="4">
    <source>
        <dbReference type="PIRSR" id="PIRSR005739-1"/>
    </source>
</evidence>
<organism evidence="7 8">
    <name type="scientific">Luminiphilus syltensis NOR5-1B</name>
    <dbReference type="NCBI Taxonomy" id="565045"/>
    <lineage>
        <taxon>Bacteria</taxon>
        <taxon>Pseudomonadati</taxon>
        <taxon>Pseudomonadota</taxon>
        <taxon>Gammaproteobacteria</taxon>
        <taxon>Cellvibrionales</taxon>
        <taxon>Halieaceae</taxon>
        <taxon>Luminiphilus</taxon>
    </lineage>
</organism>
<dbReference type="SUPFAM" id="SSF53335">
    <property type="entry name" value="S-adenosyl-L-methionine-dependent methyltransferases"/>
    <property type="match status" value="1"/>
</dbReference>
<accession>B8KT20</accession>
<dbReference type="eggNOG" id="COG2226">
    <property type="taxonomic scope" value="Bacteria"/>
</dbReference>
<dbReference type="GO" id="GO:0046983">
    <property type="term" value="F:protein dimerization activity"/>
    <property type="evidence" value="ECO:0007669"/>
    <property type="project" value="InterPro"/>
</dbReference>
<dbReference type="PANTHER" id="PTHR43712:SF2">
    <property type="entry name" value="O-METHYLTRANSFERASE CICE"/>
    <property type="match status" value="1"/>
</dbReference>
<evidence type="ECO:0000256" key="2">
    <source>
        <dbReference type="ARBA" id="ARBA00022679"/>
    </source>
</evidence>
<dbReference type="PIRSF" id="PIRSF005739">
    <property type="entry name" value="O-mtase"/>
    <property type="match status" value="1"/>
</dbReference>
<evidence type="ECO:0000313" key="8">
    <source>
        <dbReference type="Proteomes" id="UP000004699"/>
    </source>
</evidence>
<dbReference type="Proteomes" id="UP000004699">
    <property type="component" value="Unassembled WGS sequence"/>
</dbReference>
<dbReference type="InterPro" id="IPR012967">
    <property type="entry name" value="COMT_dimerisation"/>
</dbReference>
<keyword evidence="8" id="KW-1185">Reference proteome</keyword>
<dbReference type="PANTHER" id="PTHR43712">
    <property type="entry name" value="PUTATIVE (AFU_ORTHOLOGUE AFUA_4G14580)-RELATED"/>
    <property type="match status" value="1"/>
</dbReference>